<keyword evidence="11" id="KW-1185">Reference proteome</keyword>
<protein>
    <submittedName>
        <fullName evidence="10">Biopolymer transporter ExbD</fullName>
    </submittedName>
</protein>
<evidence type="ECO:0000256" key="3">
    <source>
        <dbReference type="ARBA" id="ARBA00022475"/>
    </source>
</evidence>
<dbReference type="Gene3D" id="3.30.420.270">
    <property type="match status" value="1"/>
</dbReference>
<comment type="subcellular location">
    <subcellularLocation>
        <location evidence="1">Cell membrane</location>
        <topology evidence="1">Single-pass membrane protein</topology>
    </subcellularLocation>
    <subcellularLocation>
        <location evidence="7">Cell membrane</location>
        <topology evidence="7">Single-pass type II membrane protein</topology>
    </subcellularLocation>
</comment>
<keyword evidence="4 7" id="KW-0812">Transmembrane</keyword>
<proteinExistence type="inferred from homology"/>
<comment type="similarity">
    <text evidence="2 7">Belongs to the ExbD/TolR family.</text>
</comment>
<evidence type="ECO:0000313" key="10">
    <source>
        <dbReference type="EMBL" id="WNG49917.1"/>
    </source>
</evidence>
<evidence type="ECO:0000256" key="4">
    <source>
        <dbReference type="ARBA" id="ARBA00022692"/>
    </source>
</evidence>
<evidence type="ECO:0000256" key="7">
    <source>
        <dbReference type="RuleBase" id="RU003879"/>
    </source>
</evidence>
<dbReference type="Proteomes" id="UP001611383">
    <property type="component" value="Chromosome"/>
</dbReference>
<dbReference type="Pfam" id="PF02472">
    <property type="entry name" value="ExbD"/>
    <property type="match status" value="1"/>
</dbReference>
<evidence type="ECO:0000313" key="11">
    <source>
        <dbReference type="Proteomes" id="UP001611383"/>
    </source>
</evidence>
<dbReference type="PANTHER" id="PTHR30558:SF7">
    <property type="entry name" value="TOL-PAL SYSTEM PROTEIN TOLR"/>
    <property type="match status" value="1"/>
</dbReference>
<feature type="compositionally biased region" description="Low complexity" evidence="8">
    <location>
        <begin position="144"/>
        <end position="163"/>
    </location>
</feature>
<keyword evidence="7" id="KW-0813">Transport</keyword>
<accession>A0ABY9X3C9</accession>
<name>A0ABY9X3C9_9BACT</name>
<keyword evidence="5 9" id="KW-1133">Transmembrane helix</keyword>
<evidence type="ECO:0000256" key="8">
    <source>
        <dbReference type="SAM" id="MobiDB-lite"/>
    </source>
</evidence>
<keyword evidence="3" id="KW-1003">Cell membrane</keyword>
<evidence type="ECO:0000256" key="6">
    <source>
        <dbReference type="ARBA" id="ARBA00023136"/>
    </source>
</evidence>
<dbReference type="PANTHER" id="PTHR30558">
    <property type="entry name" value="EXBD MEMBRANE COMPONENT OF PMF-DRIVEN MACROMOLECULE IMPORT SYSTEM"/>
    <property type="match status" value="1"/>
</dbReference>
<feature type="transmembrane region" description="Helical" evidence="9">
    <location>
        <begin position="20"/>
        <end position="41"/>
    </location>
</feature>
<evidence type="ECO:0000256" key="1">
    <source>
        <dbReference type="ARBA" id="ARBA00004162"/>
    </source>
</evidence>
<dbReference type="InterPro" id="IPR003400">
    <property type="entry name" value="ExbD"/>
</dbReference>
<evidence type="ECO:0000256" key="2">
    <source>
        <dbReference type="ARBA" id="ARBA00005811"/>
    </source>
</evidence>
<dbReference type="EMBL" id="CP043494">
    <property type="protein sequence ID" value="WNG49917.1"/>
    <property type="molecule type" value="Genomic_DNA"/>
</dbReference>
<keyword evidence="7" id="KW-0653">Protein transport</keyword>
<feature type="region of interest" description="Disordered" evidence="8">
    <location>
        <begin position="144"/>
        <end position="171"/>
    </location>
</feature>
<evidence type="ECO:0000256" key="5">
    <source>
        <dbReference type="ARBA" id="ARBA00022989"/>
    </source>
</evidence>
<organism evidence="10 11">
    <name type="scientific">Archangium minus</name>
    <dbReference type="NCBI Taxonomy" id="83450"/>
    <lineage>
        <taxon>Bacteria</taxon>
        <taxon>Pseudomonadati</taxon>
        <taxon>Myxococcota</taxon>
        <taxon>Myxococcia</taxon>
        <taxon>Myxococcales</taxon>
        <taxon>Cystobacterineae</taxon>
        <taxon>Archangiaceae</taxon>
        <taxon>Archangium</taxon>
    </lineage>
</organism>
<sequence length="171" mass="17967">MATSRKFVKPSTPPNSEINVTPLVDVVLVLLIIFMVVTPLLEKDIEVRIPETEDVPVEQMPQDNSQLIVKLDADGTYSINTEPVTPGDYVNKLKRMLAAKSKEDRIVFFVADDKANYGKLVAAFDGAKQAGAFVLGMATEDIPAGAAAPEGEPGAAPAGDPGAAPAPAPAP</sequence>
<reference evidence="10 11" key="1">
    <citation type="submission" date="2019-08" db="EMBL/GenBank/DDBJ databases">
        <title>Archangium and Cystobacter genomes.</title>
        <authorList>
            <person name="Chen I.-C.K."/>
            <person name="Wielgoss S."/>
        </authorList>
    </citation>
    <scope>NUCLEOTIDE SEQUENCE [LARGE SCALE GENOMIC DNA]</scope>
    <source>
        <strain evidence="10 11">Cbm 6</strain>
    </source>
</reference>
<dbReference type="RefSeq" id="WP_395808390.1">
    <property type="nucleotide sequence ID" value="NZ_CP043494.1"/>
</dbReference>
<gene>
    <name evidence="10" type="ORF">F0U60_41710</name>
</gene>
<evidence type="ECO:0000256" key="9">
    <source>
        <dbReference type="SAM" id="Phobius"/>
    </source>
</evidence>
<keyword evidence="6 9" id="KW-0472">Membrane</keyword>